<dbReference type="RefSeq" id="WP_078832077.1">
    <property type="nucleotide sequence ID" value="NZ_FUWH01000008.1"/>
</dbReference>
<dbReference type="AlphaFoldDB" id="A0A1T4QIK3"/>
<name>A0A1T4QIK3_9BACT</name>
<protein>
    <submittedName>
        <fullName evidence="1">Uncharacterized protein</fullName>
    </submittedName>
</protein>
<evidence type="ECO:0000313" key="1">
    <source>
        <dbReference type="EMBL" id="SKA03476.1"/>
    </source>
</evidence>
<dbReference type="Proteomes" id="UP000190888">
    <property type="component" value="Unassembled WGS sequence"/>
</dbReference>
<organism evidence="1 2">
    <name type="scientific">Sediminibacterium ginsengisoli</name>
    <dbReference type="NCBI Taxonomy" id="413434"/>
    <lineage>
        <taxon>Bacteria</taxon>
        <taxon>Pseudomonadati</taxon>
        <taxon>Bacteroidota</taxon>
        <taxon>Chitinophagia</taxon>
        <taxon>Chitinophagales</taxon>
        <taxon>Chitinophagaceae</taxon>
        <taxon>Sediminibacterium</taxon>
    </lineage>
</organism>
<dbReference type="EMBL" id="FUWH01000008">
    <property type="protein sequence ID" value="SKA03476.1"/>
    <property type="molecule type" value="Genomic_DNA"/>
</dbReference>
<accession>A0A1T4QIK3</accession>
<keyword evidence="2" id="KW-1185">Reference proteome</keyword>
<proteinExistence type="predicted"/>
<sequence>MKSFVLLIFLIPVLQTNAQFSRDSIYSNFVLYGNRLQFDSQLRNKDIDAVFSKKLDSTTEEQYREACQAVSQFLIRSLKVQQGFEVLFKQYNELEPATRRAFLEAVYAVYPTSYSDQVNQLLQRETIPKLYAMQSVYLNRAMAPHNLMLRDHLKTHFNRFDTLPVLLELDRYLAAHDQDIRNATPSLYDLFSYRKAQGIKTIYSFQRWDRDYPGLAVIQKADGSFERDAAGRLLVFRQLARSASDLPYFITDGSTPQGIFSIQGTAVSRNNLIGPTPNIQLVMPFETDSGYYHHPVDSTIDPLINYLSLLPASWRNYMPVTEAFYAGRIGRSEIIAHGTTIDPDYYKGMPFYPLTPTMGCLCAQESWNIFNGGILQSDQLNLVNAFLASPGDKGYLFVINLDNRKEAVSAEEIERIVGGM</sequence>
<reference evidence="1 2" key="1">
    <citation type="submission" date="2017-02" db="EMBL/GenBank/DDBJ databases">
        <authorList>
            <person name="Peterson S.W."/>
        </authorList>
    </citation>
    <scope>NUCLEOTIDE SEQUENCE [LARGE SCALE GENOMIC DNA]</scope>
    <source>
        <strain evidence="1 2">DSM 22335</strain>
    </source>
</reference>
<gene>
    <name evidence="1" type="ORF">SAMN04488132_108152</name>
</gene>
<evidence type="ECO:0000313" key="2">
    <source>
        <dbReference type="Proteomes" id="UP000190888"/>
    </source>
</evidence>
<dbReference type="OrthoDB" id="525859at2"/>